<sequence>MKRFFIPAIVLLLCQLLTSCEEIIDINLNDADQRVVIEANITNFPNTQVIYISRTVPFNDARPREVVTDAEVQITGPRNNTFQFVYSDQHQGYINRGFTARENATYSLRVIVDGEVYESTETMPMPVPVDSVGMLRENIFNDTYYFATLRFQDPAGVANYYKYNVSVDDKPFKFFSVFNDKFNDGLYVTHQIGSVDDDIEMTSKVVIRRQSISAAVYRYWNEFQSTNPGSAAPANPTSNISNGALGYFSVSSETVYEFDFSTYQEFSIQDTSE</sequence>
<evidence type="ECO:0000313" key="1">
    <source>
        <dbReference type="EMBL" id="PVH26677.1"/>
    </source>
</evidence>
<dbReference type="Proteomes" id="UP000245627">
    <property type="component" value="Unassembled WGS sequence"/>
</dbReference>
<dbReference type="PROSITE" id="PS50194">
    <property type="entry name" value="FILAMIN_REPEAT"/>
    <property type="match status" value="1"/>
</dbReference>
<name>A0A2T8HML2_9SPHI</name>
<dbReference type="OrthoDB" id="637707at2"/>
<dbReference type="InterPro" id="IPR025345">
    <property type="entry name" value="DUF4249"/>
</dbReference>
<accession>A0A2T8HML2</accession>
<proteinExistence type="predicted"/>
<dbReference type="EMBL" id="QDKG01000001">
    <property type="protein sequence ID" value="PVH26677.1"/>
    <property type="molecule type" value="Genomic_DNA"/>
</dbReference>
<organism evidence="1 2">
    <name type="scientific">Sphingobacterium corticibacter</name>
    <dbReference type="NCBI Taxonomy" id="2171749"/>
    <lineage>
        <taxon>Bacteria</taxon>
        <taxon>Pseudomonadati</taxon>
        <taxon>Bacteroidota</taxon>
        <taxon>Sphingobacteriia</taxon>
        <taxon>Sphingobacteriales</taxon>
        <taxon>Sphingobacteriaceae</taxon>
        <taxon>Sphingobacterium</taxon>
    </lineage>
</organism>
<dbReference type="Pfam" id="PF14054">
    <property type="entry name" value="DUF4249"/>
    <property type="match status" value="1"/>
</dbReference>
<protein>
    <submittedName>
        <fullName evidence="1">DUF4249 domain-containing protein</fullName>
    </submittedName>
</protein>
<dbReference type="InterPro" id="IPR017868">
    <property type="entry name" value="Filamin/ABP280_repeat-like"/>
</dbReference>
<reference evidence="1 2" key="1">
    <citation type="submission" date="2018-04" db="EMBL/GenBank/DDBJ databases">
        <title>Sphingobacterium cortibacter sp. nov.</title>
        <authorList>
            <person name="Li Y."/>
        </authorList>
    </citation>
    <scope>NUCLEOTIDE SEQUENCE [LARGE SCALE GENOMIC DNA]</scope>
    <source>
        <strain evidence="1 2">2c-3</strain>
    </source>
</reference>
<dbReference type="RefSeq" id="WP_116774535.1">
    <property type="nucleotide sequence ID" value="NZ_QDKG01000001.1"/>
</dbReference>
<keyword evidence="2" id="KW-1185">Reference proteome</keyword>
<dbReference type="PROSITE" id="PS51257">
    <property type="entry name" value="PROKAR_LIPOPROTEIN"/>
    <property type="match status" value="1"/>
</dbReference>
<comment type="caution">
    <text evidence="1">The sequence shown here is derived from an EMBL/GenBank/DDBJ whole genome shotgun (WGS) entry which is preliminary data.</text>
</comment>
<gene>
    <name evidence="1" type="ORF">DC487_03440</name>
</gene>
<evidence type="ECO:0000313" key="2">
    <source>
        <dbReference type="Proteomes" id="UP000245627"/>
    </source>
</evidence>
<dbReference type="AlphaFoldDB" id="A0A2T8HML2"/>